<sequence>MPSHSITRDLASTMDPLVVVSPHYDDAVFSCGNLLALAPGSTVVTVYTGLPEKADILTDWDRRCGFSSARDAMQARALENRKALGLLHAAGIDLEFLDSQYARRRENGADLLSDTLASTITQIQPAAVFFPLGLFHEDHINVSDVLITICHRFPIIHWFVYEDIPYRQQSQRVVQRLSKLVESGVGPTPIHVKGMPEYKAKAVEAYQSQFRGLGYDDGRPVLRQAEQYWRLHCSMDLL</sequence>
<organism evidence="1 2">
    <name type="scientific">Eoetvoesiella caeni</name>
    <dbReference type="NCBI Taxonomy" id="645616"/>
    <lineage>
        <taxon>Bacteria</taxon>
        <taxon>Pseudomonadati</taxon>
        <taxon>Pseudomonadota</taxon>
        <taxon>Betaproteobacteria</taxon>
        <taxon>Burkholderiales</taxon>
        <taxon>Alcaligenaceae</taxon>
        <taxon>Eoetvoesiella</taxon>
    </lineage>
</organism>
<name>A0A366HC79_9BURK</name>
<evidence type="ECO:0000313" key="1">
    <source>
        <dbReference type="EMBL" id="RBP40000.1"/>
    </source>
</evidence>
<dbReference type="InterPro" id="IPR003737">
    <property type="entry name" value="GlcNAc_PI_deacetylase-related"/>
</dbReference>
<dbReference type="SUPFAM" id="SSF102588">
    <property type="entry name" value="LmbE-like"/>
    <property type="match status" value="1"/>
</dbReference>
<comment type="caution">
    <text evidence="1">The sequence shown here is derived from an EMBL/GenBank/DDBJ whole genome shotgun (WGS) entry which is preliminary data.</text>
</comment>
<dbReference type="AlphaFoldDB" id="A0A366HC79"/>
<dbReference type="Gene3D" id="3.40.50.10320">
    <property type="entry name" value="LmbE-like"/>
    <property type="match status" value="1"/>
</dbReference>
<dbReference type="OrthoDB" id="116799at2"/>
<reference evidence="1 2" key="1">
    <citation type="submission" date="2018-06" db="EMBL/GenBank/DDBJ databases">
        <title>Genomic Encyclopedia of Type Strains, Phase IV (KMG-IV): sequencing the most valuable type-strain genomes for metagenomic binning, comparative biology and taxonomic classification.</title>
        <authorList>
            <person name="Goeker M."/>
        </authorList>
    </citation>
    <scope>NUCLEOTIDE SEQUENCE [LARGE SCALE GENOMIC DNA]</scope>
    <source>
        <strain evidence="1 2">DSM 25520</strain>
    </source>
</reference>
<protein>
    <submittedName>
        <fullName evidence="1">LmbE family N-acetylglucosaminyl deacetylase</fullName>
    </submittedName>
</protein>
<dbReference type="RefSeq" id="WP_113932970.1">
    <property type="nucleotide sequence ID" value="NZ_JACCEU010000005.1"/>
</dbReference>
<accession>A0A366HC79</accession>
<proteinExistence type="predicted"/>
<keyword evidence="2" id="KW-1185">Reference proteome</keyword>
<dbReference type="Proteomes" id="UP000253628">
    <property type="component" value="Unassembled WGS sequence"/>
</dbReference>
<gene>
    <name evidence="1" type="ORF">DFR37_10495</name>
</gene>
<dbReference type="EMBL" id="QNRQ01000004">
    <property type="protein sequence ID" value="RBP40000.1"/>
    <property type="molecule type" value="Genomic_DNA"/>
</dbReference>
<dbReference type="Pfam" id="PF02585">
    <property type="entry name" value="PIG-L"/>
    <property type="match status" value="1"/>
</dbReference>
<evidence type="ECO:0000313" key="2">
    <source>
        <dbReference type="Proteomes" id="UP000253628"/>
    </source>
</evidence>
<dbReference type="InterPro" id="IPR024078">
    <property type="entry name" value="LmbE-like_dom_sf"/>
</dbReference>